<dbReference type="InterPro" id="IPR054182">
    <property type="entry name" value="DUF6889"/>
</dbReference>
<sequence>MRPVLRNLCRYESLIDGSIDLVDVARMNDALDVQDENAARYREATKSNG</sequence>
<dbReference type="EMBL" id="JAUSVO010000003">
    <property type="protein sequence ID" value="MDQ0437953.1"/>
    <property type="molecule type" value="Genomic_DNA"/>
</dbReference>
<dbReference type="Proteomes" id="UP001241603">
    <property type="component" value="Unassembled WGS sequence"/>
</dbReference>
<dbReference type="Pfam" id="PF21829">
    <property type="entry name" value="DUF6889"/>
    <property type="match status" value="1"/>
</dbReference>
<protein>
    <submittedName>
        <fullName evidence="1">Uncharacterized protein</fullName>
    </submittedName>
</protein>
<evidence type="ECO:0000313" key="2">
    <source>
        <dbReference type="Proteomes" id="UP001241603"/>
    </source>
</evidence>
<proteinExistence type="predicted"/>
<name>A0ABU0H7T5_9HYPH</name>
<dbReference type="RefSeq" id="WP_266348879.1">
    <property type="nucleotide sequence ID" value="NZ_JAPKNG010000003.1"/>
</dbReference>
<comment type="caution">
    <text evidence="1">The sequence shown here is derived from an EMBL/GenBank/DDBJ whole genome shotgun (WGS) entry which is preliminary data.</text>
</comment>
<gene>
    <name evidence="1" type="ORF">QO014_002345</name>
</gene>
<evidence type="ECO:0000313" key="1">
    <source>
        <dbReference type="EMBL" id="MDQ0437953.1"/>
    </source>
</evidence>
<keyword evidence="2" id="KW-1185">Reference proteome</keyword>
<accession>A0ABU0H7T5</accession>
<reference evidence="1 2" key="1">
    <citation type="submission" date="2023-07" db="EMBL/GenBank/DDBJ databases">
        <title>Genomic Encyclopedia of Type Strains, Phase IV (KMG-IV): sequencing the most valuable type-strain genomes for metagenomic binning, comparative biology and taxonomic classification.</title>
        <authorList>
            <person name="Goeker M."/>
        </authorList>
    </citation>
    <scope>NUCLEOTIDE SEQUENCE [LARGE SCALE GENOMIC DNA]</scope>
    <source>
        <strain evidence="1 2">B6-8</strain>
    </source>
</reference>
<organism evidence="1 2">
    <name type="scientific">Kaistia dalseonensis</name>
    <dbReference type="NCBI Taxonomy" id="410840"/>
    <lineage>
        <taxon>Bacteria</taxon>
        <taxon>Pseudomonadati</taxon>
        <taxon>Pseudomonadota</taxon>
        <taxon>Alphaproteobacteria</taxon>
        <taxon>Hyphomicrobiales</taxon>
        <taxon>Kaistiaceae</taxon>
        <taxon>Kaistia</taxon>
    </lineage>
</organism>